<dbReference type="Gene3D" id="2.40.70.10">
    <property type="entry name" value="Acid Proteases"/>
    <property type="match status" value="1"/>
</dbReference>
<organism evidence="2 3">
    <name type="scientific">Nicotiana sylvestris</name>
    <name type="common">Wood tobacco</name>
    <name type="synonym">South American tobacco</name>
    <dbReference type="NCBI Taxonomy" id="4096"/>
    <lineage>
        <taxon>Eukaryota</taxon>
        <taxon>Viridiplantae</taxon>
        <taxon>Streptophyta</taxon>
        <taxon>Embryophyta</taxon>
        <taxon>Tracheophyta</taxon>
        <taxon>Spermatophyta</taxon>
        <taxon>Magnoliopsida</taxon>
        <taxon>eudicotyledons</taxon>
        <taxon>Gunneridae</taxon>
        <taxon>Pentapetalae</taxon>
        <taxon>asterids</taxon>
        <taxon>lamiids</taxon>
        <taxon>Solanales</taxon>
        <taxon>Solanaceae</taxon>
        <taxon>Nicotianoideae</taxon>
        <taxon>Nicotianeae</taxon>
        <taxon>Nicotiana</taxon>
    </lineage>
</organism>
<feature type="compositionally biased region" description="Polar residues" evidence="1">
    <location>
        <begin position="52"/>
        <end position="73"/>
    </location>
</feature>
<keyword evidence="2" id="KW-1185">Reference proteome</keyword>
<dbReference type="InterPro" id="IPR021109">
    <property type="entry name" value="Peptidase_aspartic_dom_sf"/>
</dbReference>
<dbReference type="CDD" id="cd00303">
    <property type="entry name" value="retropepsin_like"/>
    <property type="match status" value="1"/>
</dbReference>
<dbReference type="AlphaFoldDB" id="A0A1U7X2S7"/>
<dbReference type="KEGG" id="nsy:104229776"/>
<reference evidence="3" key="2">
    <citation type="submission" date="2025-08" db="UniProtKB">
        <authorList>
            <consortium name="RefSeq"/>
        </authorList>
    </citation>
    <scope>IDENTIFICATION</scope>
    <source>
        <tissue evidence="3">Leaf</tissue>
    </source>
</reference>
<dbReference type="Pfam" id="PF08284">
    <property type="entry name" value="RVP_2"/>
    <property type="match status" value="1"/>
</dbReference>
<dbReference type="RefSeq" id="XP_009780775.1">
    <property type="nucleotide sequence ID" value="XM_009782473.1"/>
</dbReference>
<evidence type="ECO:0000256" key="1">
    <source>
        <dbReference type="SAM" id="MobiDB-lite"/>
    </source>
</evidence>
<feature type="region of interest" description="Disordered" evidence="1">
    <location>
        <begin position="52"/>
        <end position="89"/>
    </location>
</feature>
<reference evidence="2" key="1">
    <citation type="journal article" date="2013" name="Genome Biol.">
        <title>Reference genomes and transcriptomes of Nicotiana sylvestris and Nicotiana tomentosiformis.</title>
        <authorList>
            <person name="Sierro N."/>
            <person name="Battey J.N."/>
            <person name="Ouadi S."/>
            <person name="Bovet L."/>
            <person name="Goepfert S."/>
            <person name="Bakaher N."/>
            <person name="Peitsch M.C."/>
            <person name="Ivanov N.V."/>
        </authorList>
    </citation>
    <scope>NUCLEOTIDE SEQUENCE [LARGE SCALE GENOMIC DNA]</scope>
</reference>
<proteinExistence type="predicted"/>
<evidence type="ECO:0000313" key="3">
    <source>
        <dbReference type="RefSeq" id="XP_009780775.1"/>
    </source>
</evidence>
<dbReference type="eggNOG" id="ENOG502T1EV">
    <property type="taxonomic scope" value="Eukaryota"/>
</dbReference>
<gene>
    <name evidence="3" type="primary">LOC104229776</name>
</gene>
<accession>A0A1U7X2S7</accession>
<dbReference type="GeneID" id="104229776"/>
<dbReference type="OrthoDB" id="1294181at2759"/>
<sequence>MAEEQKQQTTTTAMEMREMRALIETLFRELNARQDKFDQTIQQLKEYIESSTAQEKPAMNASSASCGNSSMLQEENMKGRGKTLTTTEHNKRRAKGLRLFCDEKCSNKERKDVVGLPTDDDEIDPITSEKEDAMLISIDAVVEYPKPYQSICVTGYHGNRPLNILIGTGTTHNFIDSSMAAKLGCDTFPIKPRSVKSVFGNVMVTSRACNNFQLLLQGTLFSMDLHLLPLSTHCDMVLGGKWIRTLGMIKFDSKCVEFYFQGKKHLLCYNGTVEGSKR</sequence>
<name>A0A1U7X2S7_NICSY</name>
<protein>
    <submittedName>
        <fullName evidence="3">Uncharacterized protein LOC104229776</fullName>
    </submittedName>
</protein>
<dbReference type="Proteomes" id="UP000189701">
    <property type="component" value="Unplaced"/>
</dbReference>
<evidence type="ECO:0000313" key="2">
    <source>
        <dbReference type="Proteomes" id="UP000189701"/>
    </source>
</evidence>